<evidence type="ECO:0000313" key="2">
    <source>
        <dbReference type="Proteomes" id="UP000050525"/>
    </source>
</evidence>
<reference evidence="1 2" key="1">
    <citation type="journal article" date="2012" name="Genome Biol.">
        <title>Sequencing three crocodilian genomes to illuminate the evolution of archosaurs and amniotes.</title>
        <authorList>
            <person name="St John J.A."/>
            <person name="Braun E.L."/>
            <person name="Isberg S.R."/>
            <person name="Miles L.G."/>
            <person name="Chong A.Y."/>
            <person name="Gongora J."/>
            <person name="Dalzell P."/>
            <person name="Moran C."/>
            <person name="Bed'hom B."/>
            <person name="Abzhanov A."/>
            <person name="Burgess S.C."/>
            <person name="Cooksey A.M."/>
            <person name="Castoe T.A."/>
            <person name="Crawford N.G."/>
            <person name="Densmore L.D."/>
            <person name="Drew J.C."/>
            <person name="Edwards S.V."/>
            <person name="Faircloth B.C."/>
            <person name="Fujita M.K."/>
            <person name="Greenwold M.J."/>
            <person name="Hoffmann F.G."/>
            <person name="Howard J.M."/>
            <person name="Iguchi T."/>
            <person name="Janes D.E."/>
            <person name="Khan S.Y."/>
            <person name="Kohno S."/>
            <person name="de Koning A.J."/>
            <person name="Lance S.L."/>
            <person name="McCarthy F.M."/>
            <person name="McCormack J.E."/>
            <person name="Merchant M.E."/>
            <person name="Peterson D.G."/>
            <person name="Pollock D.D."/>
            <person name="Pourmand N."/>
            <person name="Raney B.J."/>
            <person name="Roessler K.A."/>
            <person name="Sanford J.R."/>
            <person name="Sawyer R.H."/>
            <person name="Schmidt C.J."/>
            <person name="Triplett E.W."/>
            <person name="Tuberville T.D."/>
            <person name="Venegas-Anaya M."/>
            <person name="Howard J.T."/>
            <person name="Jarvis E.D."/>
            <person name="Guillette L.J.Jr."/>
            <person name="Glenn T.C."/>
            <person name="Green R.E."/>
            <person name="Ray D.A."/>
        </authorList>
    </citation>
    <scope>NUCLEOTIDE SEQUENCE [LARGE SCALE GENOMIC DNA]</scope>
    <source>
        <strain evidence="1">KSC_2009_1</strain>
    </source>
</reference>
<sequence length="72" mass="8036">MQLTQPFVLPSYFSPHPAPSSSHVFTWKGFAHPRGNTLKWGSPLGAGCVRVPGFACSFPRVWRTRSRLLRAP</sequence>
<name>A0A151NB83_ALLMI</name>
<comment type="caution">
    <text evidence="1">The sequence shown here is derived from an EMBL/GenBank/DDBJ whole genome shotgun (WGS) entry which is preliminary data.</text>
</comment>
<protein>
    <submittedName>
        <fullName evidence="1">Uncharacterized protein</fullName>
    </submittedName>
</protein>
<organism evidence="1 2">
    <name type="scientific">Alligator mississippiensis</name>
    <name type="common">American alligator</name>
    <dbReference type="NCBI Taxonomy" id="8496"/>
    <lineage>
        <taxon>Eukaryota</taxon>
        <taxon>Metazoa</taxon>
        <taxon>Chordata</taxon>
        <taxon>Craniata</taxon>
        <taxon>Vertebrata</taxon>
        <taxon>Euteleostomi</taxon>
        <taxon>Archelosauria</taxon>
        <taxon>Archosauria</taxon>
        <taxon>Crocodylia</taxon>
        <taxon>Alligatoridae</taxon>
        <taxon>Alligatorinae</taxon>
        <taxon>Alligator</taxon>
    </lineage>
</organism>
<dbReference type="AlphaFoldDB" id="A0A151NB83"/>
<evidence type="ECO:0000313" key="1">
    <source>
        <dbReference type="EMBL" id="KYO34073.1"/>
    </source>
</evidence>
<gene>
    <name evidence="1" type="ORF">Y1Q_0024655</name>
</gene>
<proteinExistence type="predicted"/>
<dbReference type="Proteomes" id="UP000050525">
    <property type="component" value="Unassembled WGS sequence"/>
</dbReference>
<keyword evidence="2" id="KW-1185">Reference proteome</keyword>
<accession>A0A151NB83</accession>
<dbReference type="EMBL" id="AKHW03003627">
    <property type="protein sequence ID" value="KYO34073.1"/>
    <property type="molecule type" value="Genomic_DNA"/>
</dbReference>